<dbReference type="OrthoDB" id="9805799at2"/>
<sequence>MKGFRGKLGLDWLTERYQSAVQRIRPSHNLPENEQDDIDSTDIERKTRSRRVRIGAIAAVLATGMLLAGYQYAQAHTVTYYRVMLHDEEIGTIDSEDQLQALYKRKEQEYAEKYPQADMVVNTKGITTVEAKKYKAKIDTEATLDKLYERLTGYSRGVELKVDGKTIAVVKDQATADAILEQVKGKYIPGTSSNPAASRIKLVSSNPNAAKKQNGVSVESAEIVEDVTQVAVKTDPNKVLSAEEAVQRIVEGSEAAITYVVREGDTISSIAKRYGVTQKELFANNPGVQEKTMQIGTELNVKALKPALTVKTVELVSEEIVTEPEVIIQKNADMKAGQSKVVAEGQSGLKIMEYRLTKENGEVVTEEWLGHEVIKASSPRIIMKGTKIVGEGSGQFAWPVSGARMTSSYGERWGRTHKGVDLVSSNRNILAADEGVVSFAGVKSGYGNVIIINHNNGYETLYGHLSKISVEKGDIVEKGSKIGVMGSTGRSTGTHLHFEIHKNGNVQNPMKYL</sequence>
<dbReference type="EMBL" id="WNZW01000017">
    <property type="protein sequence ID" value="MUG47915.1"/>
    <property type="molecule type" value="Genomic_DNA"/>
</dbReference>
<feature type="region of interest" description="Disordered" evidence="2">
    <location>
        <begin position="23"/>
        <end position="43"/>
    </location>
</feature>
<feature type="transmembrane region" description="Helical" evidence="3">
    <location>
        <begin position="54"/>
        <end position="73"/>
    </location>
</feature>
<dbReference type="SUPFAM" id="SSF51261">
    <property type="entry name" value="Duplicated hybrid motif"/>
    <property type="match status" value="1"/>
</dbReference>
<evidence type="ECO:0000259" key="5">
    <source>
        <dbReference type="PROSITE" id="PS51782"/>
    </source>
</evidence>
<evidence type="ECO:0000256" key="3">
    <source>
        <dbReference type="SAM" id="Phobius"/>
    </source>
</evidence>
<accession>A0A7X2Z5K7</accession>
<protein>
    <submittedName>
        <fullName evidence="6">Peptidoglycan DD-metalloendopeptidase family protein</fullName>
    </submittedName>
</protein>
<proteinExistence type="predicted"/>
<name>A0A7X2Z5K7_9BACL</name>
<keyword evidence="3" id="KW-1133">Transmembrane helix</keyword>
<dbReference type="Pfam" id="PF01551">
    <property type="entry name" value="Peptidase_M23"/>
    <property type="match status" value="1"/>
</dbReference>
<dbReference type="InterPro" id="IPR050570">
    <property type="entry name" value="Cell_wall_metabolism_enzyme"/>
</dbReference>
<dbReference type="CDD" id="cd12797">
    <property type="entry name" value="M23_peptidase"/>
    <property type="match status" value="1"/>
</dbReference>
<feature type="domain" description="G5" evidence="4">
    <location>
        <begin position="307"/>
        <end position="388"/>
    </location>
</feature>
<organism evidence="6 7">
    <name type="scientific">Paenibacillus woosongensis</name>
    <dbReference type="NCBI Taxonomy" id="307580"/>
    <lineage>
        <taxon>Bacteria</taxon>
        <taxon>Bacillati</taxon>
        <taxon>Bacillota</taxon>
        <taxon>Bacilli</taxon>
        <taxon>Bacillales</taxon>
        <taxon>Paenibacillaceae</taxon>
        <taxon>Paenibacillus</taxon>
    </lineage>
</organism>
<keyword evidence="3" id="KW-0472">Membrane</keyword>
<gene>
    <name evidence="6" type="ORF">GNP95_23515</name>
</gene>
<evidence type="ECO:0000256" key="1">
    <source>
        <dbReference type="ARBA" id="ARBA00022729"/>
    </source>
</evidence>
<dbReference type="Proteomes" id="UP000447876">
    <property type="component" value="Unassembled WGS sequence"/>
</dbReference>
<dbReference type="Gene3D" id="2.20.230.10">
    <property type="entry name" value="Resuscitation-promoting factor rpfb"/>
    <property type="match status" value="1"/>
</dbReference>
<keyword evidence="3" id="KW-0812">Transmembrane</keyword>
<comment type="caution">
    <text evidence="6">The sequence shown here is derived from an EMBL/GenBank/DDBJ whole genome shotgun (WGS) entry which is preliminary data.</text>
</comment>
<feature type="domain" description="LysM" evidence="5">
    <location>
        <begin position="257"/>
        <end position="301"/>
    </location>
</feature>
<dbReference type="SMART" id="SM01208">
    <property type="entry name" value="G5"/>
    <property type="match status" value="1"/>
</dbReference>
<evidence type="ECO:0000256" key="2">
    <source>
        <dbReference type="SAM" id="MobiDB-lite"/>
    </source>
</evidence>
<dbReference type="AlphaFoldDB" id="A0A7X2Z5K7"/>
<evidence type="ECO:0000313" key="6">
    <source>
        <dbReference type="EMBL" id="MUG47915.1"/>
    </source>
</evidence>
<dbReference type="PANTHER" id="PTHR21666:SF270">
    <property type="entry name" value="MUREIN HYDROLASE ACTIVATOR ENVC"/>
    <property type="match status" value="1"/>
</dbReference>
<dbReference type="GO" id="GO:0004222">
    <property type="term" value="F:metalloendopeptidase activity"/>
    <property type="evidence" value="ECO:0007669"/>
    <property type="project" value="TreeGrafter"/>
</dbReference>
<dbReference type="Gene3D" id="3.10.350.10">
    <property type="entry name" value="LysM domain"/>
    <property type="match status" value="1"/>
</dbReference>
<dbReference type="InterPro" id="IPR036779">
    <property type="entry name" value="LysM_dom_sf"/>
</dbReference>
<dbReference type="PROSITE" id="PS51109">
    <property type="entry name" value="G5"/>
    <property type="match status" value="1"/>
</dbReference>
<dbReference type="InterPro" id="IPR016047">
    <property type="entry name" value="M23ase_b-sheet_dom"/>
</dbReference>
<dbReference type="InterPro" id="IPR018392">
    <property type="entry name" value="LysM"/>
</dbReference>
<dbReference type="PANTHER" id="PTHR21666">
    <property type="entry name" value="PEPTIDASE-RELATED"/>
    <property type="match status" value="1"/>
</dbReference>
<dbReference type="SMART" id="SM00257">
    <property type="entry name" value="LysM"/>
    <property type="match status" value="1"/>
</dbReference>
<evidence type="ECO:0000313" key="7">
    <source>
        <dbReference type="Proteomes" id="UP000447876"/>
    </source>
</evidence>
<evidence type="ECO:0000259" key="4">
    <source>
        <dbReference type="PROSITE" id="PS51109"/>
    </source>
</evidence>
<dbReference type="CDD" id="cd00118">
    <property type="entry name" value="LysM"/>
    <property type="match status" value="1"/>
</dbReference>
<dbReference type="InterPro" id="IPR011098">
    <property type="entry name" value="G5_dom"/>
</dbReference>
<dbReference type="Pfam" id="PF07501">
    <property type="entry name" value="G5"/>
    <property type="match status" value="1"/>
</dbReference>
<reference evidence="6 7" key="1">
    <citation type="submission" date="2019-11" db="EMBL/GenBank/DDBJ databases">
        <title>Draft genome sequences of five Paenibacillus species of dairy origin.</title>
        <authorList>
            <person name="Olajide A.M."/>
            <person name="Chen S."/>
            <person name="Lapointe G."/>
        </authorList>
    </citation>
    <scope>NUCLEOTIDE SEQUENCE [LARGE SCALE GENOMIC DNA]</scope>
    <source>
        <strain evidence="6 7">12CR55</strain>
    </source>
</reference>
<dbReference type="InterPro" id="IPR011055">
    <property type="entry name" value="Dup_hybrid_motif"/>
</dbReference>
<dbReference type="Pfam" id="PF01476">
    <property type="entry name" value="LysM"/>
    <property type="match status" value="1"/>
</dbReference>
<dbReference type="PROSITE" id="PS51782">
    <property type="entry name" value="LYSM"/>
    <property type="match status" value="1"/>
</dbReference>
<dbReference type="Gene3D" id="2.70.70.10">
    <property type="entry name" value="Glucose Permease (Domain IIA)"/>
    <property type="match status" value="1"/>
</dbReference>
<dbReference type="RefSeq" id="WP_155613281.1">
    <property type="nucleotide sequence ID" value="NZ_WNZW01000017.1"/>
</dbReference>
<keyword evidence="1" id="KW-0732">Signal</keyword>